<dbReference type="Pfam" id="PF12697">
    <property type="entry name" value="Abhydrolase_6"/>
    <property type="match status" value="1"/>
</dbReference>
<dbReference type="AlphaFoldDB" id="A0A160TAU2"/>
<dbReference type="InterPro" id="IPR000073">
    <property type="entry name" value="AB_hydrolase_1"/>
</dbReference>
<keyword evidence="2" id="KW-0808">Transferase</keyword>
<organism evidence="2">
    <name type="scientific">hydrothermal vent metagenome</name>
    <dbReference type="NCBI Taxonomy" id="652676"/>
    <lineage>
        <taxon>unclassified sequences</taxon>
        <taxon>metagenomes</taxon>
        <taxon>ecological metagenomes</taxon>
    </lineage>
</organism>
<keyword evidence="2" id="KW-0378">Hydrolase</keyword>
<gene>
    <name evidence="2" type="ORF">MGWOODY_Tha281</name>
</gene>
<reference evidence="2" key="1">
    <citation type="submission" date="2015-10" db="EMBL/GenBank/DDBJ databases">
        <authorList>
            <person name="Gilbert D.G."/>
        </authorList>
    </citation>
    <scope>NUCLEOTIDE SEQUENCE</scope>
</reference>
<dbReference type="SUPFAM" id="SSF53474">
    <property type="entry name" value="alpha/beta-Hydrolases"/>
    <property type="match status" value="1"/>
</dbReference>
<name>A0A160TAU2_9ZZZZ</name>
<dbReference type="Gene3D" id="3.40.50.1820">
    <property type="entry name" value="alpha/beta hydrolase"/>
    <property type="match status" value="1"/>
</dbReference>
<sequence>MKDILHLSHANGFPGGSYDTIASFLAPHYDVRHTDRFGHNPLFPVTDNWPHLERELIHYFETQYQQPVIAVGHSLGGVLSMMVAFKRPDLVKAFVMLDSPLLTTVQARGLQFAKRFGLIERFMPIRRTEERRTEWASFDEAMDYFRGKTLMKRFDERCLMDYVKAGTEPFEGGLRLRFNPEIEASIWRSIPHTLRPIHNLMVPGAVIGGRDSDIFRRVNGAHMQSRLNMKVRWLPGGHMFPFEHPEDTAEQIHQLLREMLG</sequence>
<protein>
    <submittedName>
        <fullName evidence="2">Predicted hydrolase or acyltransferase PA1621</fullName>
    </submittedName>
</protein>
<dbReference type="GO" id="GO:0016787">
    <property type="term" value="F:hydrolase activity"/>
    <property type="evidence" value="ECO:0007669"/>
    <property type="project" value="UniProtKB-KW"/>
</dbReference>
<proteinExistence type="predicted"/>
<evidence type="ECO:0000259" key="1">
    <source>
        <dbReference type="Pfam" id="PF12697"/>
    </source>
</evidence>
<accession>A0A160TAU2</accession>
<dbReference type="EMBL" id="CZQC01000004">
    <property type="protein sequence ID" value="CUS40127.1"/>
    <property type="molecule type" value="Genomic_DNA"/>
</dbReference>
<evidence type="ECO:0000313" key="2">
    <source>
        <dbReference type="EMBL" id="CUS40127.1"/>
    </source>
</evidence>
<dbReference type="InterPro" id="IPR029058">
    <property type="entry name" value="AB_hydrolase_fold"/>
</dbReference>
<keyword evidence="2" id="KW-0012">Acyltransferase</keyword>
<dbReference type="GO" id="GO:0016746">
    <property type="term" value="F:acyltransferase activity"/>
    <property type="evidence" value="ECO:0007669"/>
    <property type="project" value="UniProtKB-KW"/>
</dbReference>
<feature type="domain" description="AB hydrolase-1" evidence="1">
    <location>
        <begin position="9"/>
        <end position="250"/>
    </location>
</feature>